<keyword evidence="3" id="KW-0410">Iron transport</keyword>
<keyword evidence="6" id="KW-0472">Membrane</keyword>
<protein>
    <submittedName>
        <fullName evidence="8">ABC transporter ATP-binding protein</fullName>
    </submittedName>
</protein>
<gene>
    <name evidence="8" type="ORF">KUA55_13140</name>
</gene>
<dbReference type="EMBL" id="JAHUZB010000005">
    <property type="protein sequence ID" value="MBV7391628.1"/>
    <property type="molecule type" value="Genomic_DNA"/>
</dbReference>
<dbReference type="InterPro" id="IPR015853">
    <property type="entry name" value="ABC_transpr_FbpC"/>
</dbReference>
<keyword evidence="9" id="KW-1185">Reference proteome</keyword>
<dbReference type="InterPro" id="IPR050093">
    <property type="entry name" value="ABC_SmlMolc_Importer"/>
</dbReference>
<dbReference type="CDD" id="cd03259">
    <property type="entry name" value="ABC_Carb_Solutes_like"/>
    <property type="match status" value="1"/>
</dbReference>
<dbReference type="GO" id="GO:0005524">
    <property type="term" value="F:ATP binding"/>
    <property type="evidence" value="ECO:0007669"/>
    <property type="project" value="UniProtKB-KW"/>
</dbReference>
<dbReference type="PROSITE" id="PS50893">
    <property type="entry name" value="ABC_TRANSPORTER_2"/>
    <property type="match status" value="1"/>
</dbReference>
<dbReference type="InterPro" id="IPR017871">
    <property type="entry name" value="ABC_transporter-like_CS"/>
</dbReference>
<dbReference type="RefSeq" id="WP_218326837.1">
    <property type="nucleotide sequence ID" value="NZ_JAHUZB010000005.1"/>
</dbReference>
<organism evidence="8 9">
    <name type="scientific">Enterococcus alishanensis</name>
    <dbReference type="NCBI Taxonomy" id="1303817"/>
    <lineage>
        <taxon>Bacteria</taxon>
        <taxon>Bacillati</taxon>
        <taxon>Bacillota</taxon>
        <taxon>Bacilli</taxon>
        <taxon>Lactobacillales</taxon>
        <taxon>Enterococcaceae</taxon>
        <taxon>Enterococcus</taxon>
    </lineage>
</organism>
<dbReference type="Proteomes" id="UP000774130">
    <property type="component" value="Unassembled WGS sequence"/>
</dbReference>
<evidence type="ECO:0000313" key="9">
    <source>
        <dbReference type="Proteomes" id="UP000774130"/>
    </source>
</evidence>
<evidence type="ECO:0000256" key="4">
    <source>
        <dbReference type="ARBA" id="ARBA00023004"/>
    </source>
</evidence>
<evidence type="ECO:0000256" key="6">
    <source>
        <dbReference type="ARBA" id="ARBA00023136"/>
    </source>
</evidence>
<evidence type="ECO:0000313" key="8">
    <source>
        <dbReference type="EMBL" id="MBV7391628.1"/>
    </source>
</evidence>
<accession>A0ABS6TFG9</accession>
<evidence type="ECO:0000259" key="7">
    <source>
        <dbReference type="PROSITE" id="PS50893"/>
    </source>
</evidence>
<dbReference type="InterPro" id="IPR003593">
    <property type="entry name" value="AAA+_ATPase"/>
</dbReference>
<comment type="caution">
    <text evidence="8">The sequence shown here is derived from an EMBL/GenBank/DDBJ whole genome shotgun (WGS) entry which is preliminary data.</text>
</comment>
<name>A0ABS6TFG9_9ENTE</name>
<reference evidence="8 9" key="1">
    <citation type="submission" date="2021-06" db="EMBL/GenBank/DDBJ databases">
        <title>Enterococcus alishanensis sp. nov., a novel lactic acid bacterium isolated from fresh coffee beans.</title>
        <authorList>
            <person name="Chen Y.-S."/>
        </authorList>
    </citation>
    <scope>NUCLEOTIDE SEQUENCE [LARGE SCALE GENOMIC DNA]</scope>
    <source>
        <strain evidence="8 9">ALS3</strain>
    </source>
</reference>
<keyword evidence="2" id="KW-1003">Cell membrane</keyword>
<dbReference type="PROSITE" id="PS00211">
    <property type="entry name" value="ABC_TRANSPORTER_1"/>
    <property type="match status" value="1"/>
</dbReference>
<evidence type="ECO:0000256" key="5">
    <source>
        <dbReference type="ARBA" id="ARBA00023065"/>
    </source>
</evidence>
<dbReference type="InterPro" id="IPR003439">
    <property type="entry name" value="ABC_transporter-like_ATP-bd"/>
</dbReference>
<keyword evidence="4" id="KW-0408">Iron</keyword>
<keyword evidence="8" id="KW-0547">Nucleotide-binding</keyword>
<evidence type="ECO:0000256" key="2">
    <source>
        <dbReference type="ARBA" id="ARBA00022475"/>
    </source>
</evidence>
<dbReference type="Pfam" id="PF00005">
    <property type="entry name" value="ABC_tran"/>
    <property type="match status" value="1"/>
</dbReference>
<dbReference type="PANTHER" id="PTHR42781">
    <property type="entry name" value="SPERMIDINE/PUTRESCINE IMPORT ATP-BINDING PROTEIN POTA"/>
    <property type="match status" value="1"/>
</dbReference>
<keyword evidence="8" id="KW-0067">ATP-binding</keyword>
<dbReference type="PANTHER" id="PTHR42781:SF4">
    <property type="entry name" value="SPERMIDINE_PUTRESCINE IMPORT ATP-BINDING PROTEIN POTA"/>
    <property type="match status" value="1"/>
</dbReference>
<keyword evidence="5" id="KW-0406">Ion transport</keyword>
<sequence length="330" mass="37190">MGLQLKNIDLQYGKQSVLKNISFTINEGEIVTLFGPSGVGKTSLLKMIAGIQPAAAGEIIFDGFKQEEVLLVFQDFWLFPHMTVLENIAFGLKVRRKDKQVIAEKVAEMLQIFDLKELAKQYPSQLSGGQKQRVALARALILAPRLLLLDEPFSNLDSHLRLKMREYLLKLQKEFQFSVLLVTHDQEEAFLLSDKMVILLDQEVQQIASPKEIYYQPKNKKVANFIGEMNYLSGMIDGNIFQIGDQEILLKNEAKIKGISEILIPYASQVDLVEVGVEATVGKVFWRPNGYQVTFSVAGQSLILNNLSVELKAGQTVYLEFPRELQVIAL</sequence>
<dbReference type="SMART" id="SM00382">
    <property type="entry name" value="AAA"/>
    <property type="match status" value="1"/>
</dbReference>
<evidence type="ECO:0000256" key="1">
    <source>
        <dbReference type="ARBA" id="ARBA00022448"/>
    </source>
</evidence>
<evidence type="ECO:0000256" key="3">
    <source>
        <dbReference type="ARBA" id="ARBA00022496"/>
    </source>
</evidence>
<feature type="domain" description="ABC transporter" evidence="7">
    <location>
        <begin position="3"/>
        <end position="226"/>
    </location>
</feature>
<proteinExistence type="predicted"/>
<keyword evidence="1" id="KW-0813">Transport</keyword>